<evidence type="ECO:0000313" key="2">
    <source>
        <dbReference type="EMBL" id="EGT36655.1"/>
    </source>
</evidence>
<sequence length="154" mass="16256">MGSEIVVLGGLLAITFILNGVGVFTPGWFVDKSAGGGGSVGLVPLRSDEVNWLLAASILMFMTFAFLVITVVIYGSVAITIHRYGYSFAMRRDFSNIATGALLNTIMTVIAVILIGTNINDFSVGYSAWICVSSAGISIGVIISAVFIGHRKCK</sequence>
<evidence type="ECO:0000256" key="1">
    <source>
        <dbReference type="SAM" id="Phobius"/>
    </source>
</evidence>
<dbReference type="InParanoid" id="G0NS87"/>
<dbReference type="Proteomes" id="UP000008068">
    <property type="component" value="Unassembled WGS sequence"/>
</dbReference>
<name>G0NS87_CAEBE</name>
<dbReference type="AlphaFoldDB" id="G0NS87"/>
<gene>
    <name evidence="2" type="ORF">CAEBREN_04057</name>
</gene>
<reference evidence="3" key="1">
    <citation type="submission" date="2011-07" db="EMBL/GenBank/DDBJ databases">
        <authorList>
            <consortium name="Caenorhabditis brenneri Sequencing and Analysis Consortium"/>
            <person name="Wilson R.K."/>
        </authorList>
    </citation>
    <scope>NUCLEOTIDE SEQUENCE [LARGE SCALE GENOMIC DNA]</scope>
    <source>
        <strain evidence="3">PB2801</strain>
    </source>
</reference>
<keyword evidence="1" id="KW-1133">Transmembrane helix</keyword>
<feature type="transmembrane region" description="Helical" evidence="1">
    <location>
        <begin position="94"/>
        <end position="115"/>
    </location>
</feature>
<dbReference type="HOGENOM" id="CLU_119689_0_0_1"/>
<accession>G0NS87</accession>
<feature type="transmembrane region" description="Helical" evidence="1">
    <location>
        <begin position="127"/>
        <end position="148"/>
    </location>
</feature>
<dbReference type="PANTHER" id="PTHR34151:SF1">
    <property type="entry name" value="CASP-LIKE PROTEIN-RELATED"/>
    <property type="match status" value="1"/>
</dbReference>
<keyword evidence="1" id="KW-0812">Transmembrane</keyword>
<dbReference type="PANTHER" id="PTHR34151">
    <property type="entry name" value="PROTEIN CBG24195"/>
    <property type="match status" value="1"/>
</dbReference>
<organism evidence="3">
    <name type="scientific">Caenorhabditis brenneri</name>
    <name type="common">Nematode worm</name>
    <dbReference type="NCBI Taxonomy" id="135651"/>
    <lineage>
        <taxon>Eukaryota</taxon>
        <taxon>Metazoa</taxon>
        <taxon>Ecdysozoa</taxon>
        <taxon>Nematoda</taxon>
        <taxon>Chromadorea</taxon>
        <taxon>Rhabditida</taxon>
        <taxon>Rhabditina</taxon>
        <taxon>Rhabditomorpha</taxon>
        <taxon>Rhabditoidea</taxon>
        <taxon>Rhabditidae</taxon>
        <taxon>Peloderinae</taxon>
        <taxon>Caenorhabditis</taxon>
    </lineage>
</organism>
<dbReference type="InterPro" id="IPR009545">
    <property type="entry name" value="Claudin-like"/>
</dbReference>
<dbReference type="EMBL" id="GL379936">
    <property type="protein sequence ID" value="EGT36655.1"/>
    <property type="molecule type" value="Genomic_DNA"/>
</dbReference>
<keyword evidence="3" id="KW-1185">Reference proteome</keyword>
<dbReference type="OMA" id="WLMFISF"/>
<protein>
    <submittedName>
        <fullName evidence="2">Uncharacterized protein</fullName>
    </submittedName>
</protein>
<dbReference type="STRING" id="135651.G0NS87"/>
<evidence type="ECO:0000313" key="3">
    <source>
        <dbReference type="Proteomes" id="UP000008068"/>
    </source>
</evidence>
<dbReference type="Pfam" id="PF06653">
    <property type="entry name" value="Claudin_3"/>
    <property type="match status" value="1"/>
</dbReference>
<feature type="transmembrane region" description="Helical" evidence="1">
    <location>
        <begin position="50"/>
        <end position="74"/>
    </location>
</feature>
<keyword evidence="1" id="KW-0472">Membrane</keyword>
<proteinExistence type="predicted"/>
<feature type="transmembrane region" description="Helical" evidence="1">
    <location>
        <begin position="7"/>
        <end position="30"/>
    </location>
</feature>